<dbReference type="HOGENOM" id="CLU_1001501_0_0_1"/>
<comment type="subcellular location">
    <subcellularLocation>
        <location evidence="1">Nucleus</location>
    </subcellularLocation>
</comment>
<keyword evidence="2" id="KW-0479">Metal-binding</keyword>
<gene>
    <name evidence="8" type="ORF">F503_08680</name>
</gene>
<dbReference type="AlphaFoldDB" id="S3BUF5"/>
<keyword evidence="9" id="KW-1185">Reference proteome</keyword>
<evidence type="ECO:0000256" key="1">
    <source>
        <dbReference type="ARBA" id="ARBA00004123"/>
    </source>
</evidence>
<evidence type="ECO:0000256" key="6">
    <source>
        <dbReference type="ARBA" id="ARBA00023163"/>
    </source>
</evidence>
<keyword evidence="7" id="KW-0539">Nucleus</keyword>
<dbReference type="GO" id="GO:0005634">
    <property type="term" value="C:nucleus"/>
    <property type="evidence" value="ECO:0007669"/>
    <property type="project" value="UniProtKB-SubCell"/>
</dbReference>
<dbReference type="CDD" id="cd12148">
    <property type="entry name" value="fungal_TF_MHR"/>
    <property type="match status" value="1"/>
</dbReference>
<keyword evidence="3" id="KW-0862">Zinc</keyword>
<dbReference type="GO" id="GO:0000981">
    <property type="term" value="F:DNA-binding transcription factor activity, RNA polymerase II-specific"/>
    <property type="evidence" value="ECO:0007669"/>
    <property type="project" value="TreeGrafter"/>
</dbReference>
<dbReference type="PANTHER" id="PTHR47782:SF12">
    <property type="entry name" value="ZN(II)2CYS6 TRANSCRIPTION FACTOR (EUROFUNG)"/>
    <property type="match status" value="1"/>
</dbReference>
<dbReference type="OrthoDB" id="189997at2759"/>
<protein>
    <submittedName>
        <fullName evidence="8">Transcription factor</fullName>
    </submittedName>
</protein>
<organism evidence="8 9">
    <name type="scientific">Ophiostoma piceae (strain UAMH 11346)</name>
    <name type="common">Sap stain fungus</name>
    <dbReference type="NCBI Taxonomy" id="1262450"/>
    <lineage>
        <taxon>Eukaryota</taxon>
        <taxon>Fungi</taxon>
        <taxon>Dikarya</taxon>
        <taxon>Ascomycota</taxon>
        <taxon>Pezizomycotina</taxon>
        <taxon>Sordariomycetes</taxon>
        <taxon>Sordariomycetidae</taxon>
        <taxon>Ophiostomatales</taxon>
        <taxon>Ophiostomataceae</taxon>
        <taxon>Ophiostoma</taxon>
    </lineage>
</organism>
<dbReference type="GO" id="GO:0045944">
    <property type="term" value="P:positive regulation of transcription by RNA polymerase II"/>
    <property type="evidence" value="ECO:0007669"/>
    <property type="project" value="TreeGrafter"/>
</dbReference>
<keyword evidence="4" id="KW-0805">Transcription regulation</keyword>
<evidence type="ECO:0000256" key="4">
    <source>
        <dbReference type="ARBA" id="ARBA00023015"/>
    </source>
</evidence>
<evidence type="ECO:0000256" key="7">
    <source>
        <dbReference type="ARBA" id="ARBA00023242"/>
    </source>
</evidence>
<keyword evidence="5" id="KW-0238">DNA-binding</keyword>
<name>S3BUF5_OPHP1</name>
<evidence type="ECO:0000256" key="3">
    <source>
        <dbReference type="ARBA" id="ARBA00022833"/>
    </source>
</evidence>
<evidence type="ECO:0000256" key="5">
    <source>
        <dbReference type="ARBA" id="ARBA00023125"/>
    </source>
</evidence>
<dbReference type="GO" id="GO:0043565">
    <property type="term" value="F:sequence-specific DNA binding"/>
    <property type="evidence" value="ECO:0007669"/>
    <property type="project" value="TreeGrafter"/>
</dbReference>
<dbReference type="VEuPathDB" id="FungiDB:F503_08680"/>
<evidence type="ECO:0000256" key="2">
    <source>
        <dbReference type="ARBA" id="ARBA00022723"/>
    </source>
</evidence>
<sequence length="278" mass="30723">MKSLEDRIASLELQLLSHGIPCVDPMATDATPDTSSIGTGPISHGINDQAHDLVAQIALDSLQDNSFSRRISNQSSVSLLQSPLLGPMICALGSERKSDYHSLLNDLPYETRTRMSPRETARRPADAYFEHCDLFSPLIASKEAFLSMIELLYREHDAIQQTTLVTAKFRVLLVFATTVLLLNRTDSPVPVSRSEGYYAAAIRVPSQNPDMICTGDLDHVLNILLAVQYSCFSANLAAAAWHFISLVTRLAIELNLQNEPVLGIQLAGVDTNERRWLF</sequence>
<dbReference type="InterPro" id="IPR052202">
    <property type="entry name" value="Yeast_MetPath_Reg"/>
</dbReference>
<dbReference type="eggNOG" id="ENOG502SR18">
    <property type="taxonomic scope" value="Eukaryota"/>
</dbReference>
<dbReference type="GO" id="GO:0046872">
    <property type="term" value="F:metal ion binding"/>
    <property type="evidence" value="ECO:0007669"/>
    <property type="project" value="UniProtKB-KW"/>
</dbReference>
<dbReference type="PANTHER" id="PTHR47782">
    <property type="entry name" value="ZN(II)2CYS6 TRANSCRIPTION FACTOR (EUROFUNG)-RELATED"/>
    <property type="match status" value="1"/>
</dbReference>
<reference evidence="8 9" key="1">
    <citation type="journal article" date="2013" name="BMC Genomics">
        <title>The genome and transcriptome of the pine saprophyte Ophiostoma piceae, and a comparison with the bark beetle-associated pine pathogen Grosmannia clavigera.</title>
        <authorList>
            <person name="Haridas S."/>
            <person name="Wang Y."/>
            <person name="Lim L."/>
            <person name="Massoumi Alamouti S."/>
            <person name="Jackman S."/>
            <person name="Docking R."/>
            <person name="Robertson G."/>
            <person name="Birol I."/>
            <person name="Bohlmann J."/>
            <person name="Breuil C."/>
        </authorList>
    </citation>
    <scope>NUCLEOTIDE SEQUENCE [LARGE SCALE GENOMIC DNA]</scope>
    <source>
        <strain evidence="8 9">UAMH 11346</strain>
    </source>
</reference>
<dbReference type="Proteomes" id="UP000016923">
    <property type="component" value="Unassembled WGS sequence"/>
</dbReference>
<evidence type="ECO:0000313" key="9">
    <source>
        <dbReference type="Proteomes" id="UP000016923"/>
    </source>
</evidence>
<evidence type="ECO:0000313" key="8">
    <source>
        <dbReference type="EMBL" id="EPE03066.1"/>
    </source>
</evidence>
<dbReference type="STRING" id="1262450.S3BUF5"/>
<proteinExistence type="predicted"/>
<accession>S3BUF5</accession>
<dbReference type="EMBL" id="KE148171">
    <property type="protein sequence ID" value="EPE03066.1"/>
    <property type="molecule type" value="Genomic_DNA"/>
</dbReference>
<keyword evidence="6" id="KW-0804">Transcription</keyword>